<reference evidence="3 4" key="1">
    <citation type="journal article" date="2021" name="J. Hered.">
        <title>A chromosome-level genome assembly of the parasitoid wasp, Cotesia glomerata (Hymenoptera: Braconidae).</title>
        <authorList>
            <person name="Pinto B.J."/>
            <person name="Weis J.J."/>
            <person name="Gamble T."/>
            <person name="Ode P.J."/>
            <person name="Paul R."/>
            <person name="Zaspel J.M."/>
        </authorList>
    </citation>
    <scope>NUCLEOTIDE SEQUENCE [LARGE SCALE GENOMIC DNA]</scope>
    <source>
        <strain evidence="3">CgM1</strain>
    </source>
</reference>
<keyword evidence="1" id="KW-0677">Repeat</keyword>
<sequence>MKLNTISGSAATWNRDRGRARGSRGTGDGATFLAGNVPGNYPPGYQAPGYHEVFNILGKRNQAGTLTGIGPPPGIAETEEDNEEENAPKKPPRPLYRRFFNYVRQAWTGVKFALDSEYEEEQIPRYRPDSLASLCRATRFTEAELKRIYRGFKAVCPTGVVREDTFKCIYSQFFPQGGGTYNKHACFRPLYIYIKSAVYLNSHFVICLLTKPAYLFYSHN</sequence>
<dbReference type="GO" id="GO:0005509">
    <property type="term" value="F:calcium ion binding"/>
    <property type="evidence" value="ECO:0007669"/>
    <property type="project" value="InterPro"/>
</dbReference>
<organism evidence="3 4">
    <name type="scientific">Cotesia glomerata</name>
    <name type="common">Lepidopteran parasitic wasp</name>
    <name type="synonym">Apanteles glomeratus</name>
    <dbReference type="NCBI Taxonomy" id="32391"/>
    <lineage>
        <taxon>Eukaryota</taxon>
        <taxon>Metazoa</taxon>
        <taxon>Ecdysozoa</taxon>
        <taxon>Arthropoda</taxon>
        <taxon>Hexapoda</taxon>
        <taxon>Insecta</taxon>
        <taxon>Pterygota</taxon>
        <taxon>Neoptera</taxon>
        <taxon>Endopterygota</taxon>
        <taxon>Hymenoptera</taxon>
        <taxon>Apocrita</taxon>
        <taxon>Ichneumonoidea</taxon>
        <taxon>Braconidae</taxon>
        <taxon>Microgastrinae</taxon>
        <taxon>Cotesia</taxon>
    </lineage>
</organism>
<feature type="region of interest" description="Disordered" evidence="2">
    <location>
        <begin position="66"/>
        <end position="92"/>
    </location>
</feature>
<dbReference type="PANTHER" id="PTHR23055:SF167">
    <property type="entry name" value="EF-HAND DOMAIN-CONTAINING PROTEIN"/>
    <property type="match status" value="1"/>
</dbReference>
<dbReference type="Gene3D" id="1.10.238.10">
    <property type="entry name" value="EF-hand"/>
    <property type="match status" value="1"/>
</dbReference>
<gene>
    <name evidence="3" type="ORF">KQX54_003916</name>
</gene>
<dbReference type="PANTHER" id="PTHR23055">
    <property type="entry name" value="CALCIUM BINDING PROTEINS"/>
    <property type="match status" value="1"/>
</dbReference>
<dbReference type="AlphaFoldDB" id="A0AAV7IJT0"/>
<feature type="region of interest" description="Disordered" evidence="2">
    <location>
        <begin position="1"/>
        <end position="30"/>
    </location>
</feature>
<keyword evidence="4" id="KW-1185">Reference proteome</keyword>
<dbReference type="InterPro" id="IPR028846">
    <property type="entry name" value="Recoverin"/>
</dbReference>
<evidence type="ECO:0000256" key="2">
    <source>
        <dbReference type="SAM" id="MobiDB-lite"/>
    </source>
</evidence>
<comment type="caution">
    <text evidence="3">The sequence shown here is derived from an EMBL/GenBank/DDBJ whole genome shotgun (WGS) entry which is preliminary data.</text>
</comment>
<accession>A0AAV7IJT0</accession>
<proteinExistence type="predicted"/>
<dbReference type="Proteomes" id="UP000826195">
    <property type="component" value="Unassembled WGS sequence"/>
</dbReference>
<name>A0AAV7IJT0_COTGL</name>
<evidence type="ECO:0000313" key="4">
    <source>
        <dbReference type="Proteomes" id="UP000826195"/>
    </source>
</evidence>
<feature type="compositionally biased region" description="Polar residues" evidence="2">
    <location>
        <begin position="1"/>
        <end position="12"/>
    </location>
</feature>
<dbReference type="EMBL" id="JAHXZJ010001492">
    <property type="protein sequence ID" value="KAH0551985.1"/>
    <property type="molecule type" value="Genomic_DNA"/>
</dbReference>
<evidence type="ECO:0000256" key="1">
    <source>
        <dbReference type="ARBA" id="ARBA00022737"/>
    </source>
</evidence>
<evidence type="ECO:0000313" key="3">
    <source>
        <dbReference type="EMBL" id="KAH0551985.1"/>
    </source>
</evidence>
<protein>
    <submittedName>
        <fullName evidence="3">Uncharacterized protein</fullName>
    </submittedName>
</protein>